<dbReference type="Proteomes" id="UP000595362">
    <property type="component" value="Chromosome"/>
</dbReference>
<dbReference type="InterPro" id="IPR011049">
    <property type="entry name" value="Serralysin-like_metalloprot_C"/>
</dbReference>
<evidence type="ECO:0000313" key="2">
    <source>
        <dbReference type="EMBL" id="QQG35808.1"/>
    </source>
</evidence>
<protein>
    <recommendedName>
        <fullName evidence="1">Trimeric autotransporter adhesin YadA-like head domain-containing protein</fullName>
    </recommendedName>
</protein>
<dbReference type="AlphaFoldDB" id="A0A7T5UHP2"/>
<dbReference type="SUPFAM" id="SSF101967">
    <property type="entry name" value="Adhesin YadA, collagen-binding domain"/>
    <property type="match status" value="1"/>
</dbReference>
<dbReference type="CDD" id="cd12820">
    <property type="entry name" value="LbR_YadA-like"/>
    <property type="match status" value="1"/>
</dbReference>
<dbReference type="GO" id="GO:0019867">
    <property type="term" value="C:outer membrane"/>
    <property type="evidence" value="ECO:0007669"/>
    <property type="project" value="InterPro"/>
</dbReference>
<dbReference type="Gene3D" id="2.150.10.10">
    <property type="entry name" value="Serralysin-like metalloprotease, C-terminal"/>
    <property type="match status" value="1"/>
</dbReference>
<dbReference type="EMBL" id="CP066681">
    <property type="protein sequence ID" value="QQG35808.1"/>
    <property type="molecule type" value="Genomic_DNA"/>
</dbReference>
<feature type="domain" description="Trimeric autotransporter adhesin YadA-like head" evidence="1">
    <location>
        <begin position="162"/>
        <end position="183"/>
    </location>
</feature>
<proteinExistence type="predicted"/>
<evidence type="ECO:0000313" key="3">
    <source>
        <dbReference type="Proteomes" id="UP000595362"/>
    </source>
</evidence>
<accession>A0A7T5UHP2</accession>
<feature type="domain" description="Trimeric autotransporter adhesin YadA-like head" evidence="1">
    <location>
        <begin position="134"/>
        <end position="160"/>
    </location>
</feature>
<gene>
    <name evidence="2" type="ORF">HYS17_09915</name>
</gene>
<sequence length="270" mass="27148">MVLPSGATAQRPVTPVNGMIRYNSENGRFEGYQAGAWQDILTGSALAAAPDRGIQFNSGGNFAADSNFVYTSQGTLIISGVNTGIAQTPATMTGSHMFFDPSSGALRAGSVYGGEWDNANIGNNSVAMGMSSLASGQGSVSIGFSTQASNMNAVSIGNGSVASGDTSVALGEATASGDRAFAVQGGAAAGNYAIAMGYSVVAGGDYSMGLGLGVPTSGPQTVSGTNSFGIFMGDQSSRTLSASNTMGLFGGQMVRWFCPPVPPLSARLRL</sequence>
<dbReference type="Pfam" id="PF05658">
    <property type="entry name" value="YadA_head"/>
    <property type="match status" value="2"/>
</dbReference>
<name>A0A7T5UHP2_9BACT</name>
<dbReference type="InterPro" id="IPR008640">
    <property type="entry name" value="Adhesin_Head_dom"/>
</dbReference>
<evidence type="ECO:0000259" key="1">
    <source>
        <dbReference type="Pfam" id="PF05658"/>
    </source>
</evidence>
<reference evidence="2 3" key="1">
    <citation type="submission" date="2020-07" db="EMBL/GenBank/DDBJ databases">
        <title>Huge and variable diversity of episymbiotic CPR bacteria and DPANN archaea in groundwater ecosystems.</title>
        <authorList>
            <person name="He C.Y."/>
            <person name="Keren R."/>
            <person name="Whittaker M."/>
            <person name="Farag I.F."/>
            <person name="Doudna J."/>
            <person name="Cate J.H.D."/>
            <person name="Banfield J.F."/>
        </authorList>
    </citation>
    <scope>NUCLEOTIDE SEQUENCE [LARGE SCALE GENOMIC DNA]</scope>
    <source>
        <strain evidence="2">NC_groundwater_70_Ag_B-0.1um_54_66</strain>
    </source>
</reference>
<organism evidence="2 3">
    <name type="scientific">Micavibrio aeruginosavorus</name>
    <dbReference type="NCBI Taxonomy" id="349221"/>
    <lineage>
        <taxon>Bacteria</taxon>
        <taxon>Pseudomonadati</taxon>
        <taxon>Bdellovibrionota</taxon>
        <taxon>Bdellovibrionia</taxon>
        <taxon>Bdellovibrionales</taxon>
        <taxon>Pseudobdellovibrionaceae</taxon>
        <taxon>Micavibrio</taxon>
    </lineage>
</organism>